<dbReference type="Proteomes" id="UP000783390">
    <property type="component" value="Unassembled WGS sequence"/>
</dbReference>
<keyword evidence="1" id="KW-0689">Ribosomal protein</keyword>
<evidence type="ECO:0000313" key="1">
    <source>
        <dbReference type="EMBL" id="MBP1889891.1"/>
    </source>
</evidence>
<keyword evidence="1" id="KW-0687">Ribonucleoprotein</keyword>
<dbReference type="RefSeq" id="WP_209796774.1">
    <property type="nucleotide sequence ID" value="NZ_JAGGJZ010000003.1"/>
</dbReference>
<gene>
    <name evidence="1" type="ORF">J2Z53_001474</name>
</gene>
<name>A0ABS4F0Z2_9CLOT</name>
<comment type="caution">
    <text evidence="1">The sequence shown here is derived from an EMBL/GenBank/DDBJ whole genome shotgun (WGS) entry which is preliminary data.</text>
</comment>
<sequence>MKYYIILLLIIICILAFNKISVLEKRIKIQEDSLNELCKITGHENLSSYWVSDELKELAIHLKRTGKEVAAIKKIREQTQMSLLEAKQYVENLD</sequence>
<keyword evidence="2" id="KW-1185">Reference proteome</keyword>
<dbReference type="GO" id="GO:0005840">
    <property type="term" value="C:ribosome"/>
    <property type="evidence" value="ECO:0007669"/>
    <property type="project" value="UniProtKB-KW"/>
</dbReference>
<dbReference type="Gene3D" id="3.30.1390.10">
    <property type="match status" value="1"/>
</dbReference>
<dbReference type="EMBL" id="JAGGJZ010000003">
    <property type="protein sequence ID" value="MBP1889891.1"/>
    <property type="molecule type" value="Genomic_DNA"/>
</dbReference>
<evidence type="ECO:0000313" key="2">
    <source>
        <dbReference type="Proteomes" id="UP000783390"/>
    </source>
</evidence>
<reference evidence="1 2" key="1">
    <citation type="submission" date="2021-03" db="EMBL/GenBank/DDBJ databases">
        <title>Genomic Encyclopedia of Type Strains, Phase IV (KMG-IV): sequencing the most valuable type-strain genomes for metagenomic binning, comparative biology and taxonomic classification.</title>
        <authorList>
            <person name="Goeker M."/>
        </authorList>
    </citation>
    <scope>NUCLEOTIDE SEQUENCE [LARGE SCALE GENOMIC DNA]</scope>
    <source>
        <strain evidence="1 2">DSM 3984</strain>
    </source>
</reference>
<protein>
    <submittedName>
        <fullName evidence="1">Ribosomal protein L7/L12</fullName>
    </submittedName>
</protein>
<proteinExistence type="predicted"/>
<organism evidence="1 2">
    <name type="scientific">Clostridium moniliforme</name>
    <dbReference type="NCBI Taxonomy" id="39489"/>
    <lineage>
        <taxon>Bacteria</taxon>
        <taxon>Bacillati</taxon>
        <taxon>Bacillota</taxon>
        <taxon>Clostridia</taxon>
        <taxon>Eubacteriales</taxon>
        <taxon>Clostridiaceae</taxon>
        <taxon>Clostridium</taxon>
    </lineage>
</organism>
<accession>A0ABS4F0Z2</accession>
<dbReference type="InterPro" id="IPR014719">
    <property type="entry name" value="Ribosomal_bL12_C/ClpS-like"/>
</dbReference>